<evidence type="ECO:0000256" key="2">
    <source>
        <dbReference type="ARBA" id="ARBA00023234"/>
    </source>
</evidence>
<accession>A0ABQ7AFZ3</accession>
<protein>
    <submittedName>
        <fullName evidence="3">Uncharacterized protein</fullName>
    </submittedName>
</protein>
<keyword evidence="4" id="KW-1185">Reference proteome</keyword>
<reference evidence="3 4" key="1">
    <citation type="journal article" date="2020" name="BMC Genomics">
        <title>Intraspecific diversification of the crop wild relative Brassica cretica Lam. using demographic model selection.</title>
        <authorList>
            <person name="Kioukis A."/>
            <person name="Michalopoulou V.A."/>
            <person name="Briers L."/>
            <person name="Pirintsos S."/>
            <person name="Studholme D.J."/>
            <person name="Pavlidis P."/>
            <person name="Sarris P.F."/>
        </authorList>
    </citation>
    <scope>NUCLEOTIDE SEQUENCE [LARGE SCALE GENOMIC DNA]</scope>
    <source>
        <strain evidence="4">cv. PFS-1207/04</strain>
    </source>
</reference>
<dbReference type="EMBL" id="QGKV02002055">
    <property type="protein sequence ID" value="KAF3496694.1"/>
    <property type="molecule type" value="Genomic_DNA"/>
</dbReference>
<dbReference type="Gene3D" id="3.40.50.2000">
    <property type="entry name" value="Glycogen Phosphorylase B"/>
    <property type="match status" value="2"/>
</dbReference>
<name>A0ABQ7AFZ3_BRACR</name>
<dbReference type="SUPFAM" id="SSF53756">
    <property type="entry name" value="UDP-Glycosyltransferase/glycogen phosphorylase"/>
    <property type="match status" value="2"/>
</dbReference>
<dbReference type="PANTHER" id="PTHR45825:SF11">
    <property type="entry name" value="ALPHA AMYLASE DOMAIN-CONTAINING PROTEIN"/>
    <property type="match status" value="1"/>
</dbReference>
<evidence type="ECO:0000313" key="3">
    <source>
        <dbReference type="EMBL" id="KAF3496694.1"/>
    </source>
</evidence>
<keyword evidence="2" id="KW-0035">Amyloplast</keyword>
<organism evidence="3 4">
    <name type="scientific">Brassica cretica</name>
    <name type="common">Mustard</name>
    <dbReference type="NCBI Taxonomy" id="69181"/>
    <lineage>
        <taxon>Eukaryota</taxon>
        <taxon>Viridiplantae</taxon>
        <taxon>Streptophyta</taxon>
        <taxon>Embryophyta</taxon>
        <taxon>Tracheophyta</taxon>
        <taxon>Spermatophyta</taxon>
        <taxon>Magnoliopsida</taxon>
        <taxon>eudicotyledons</taxon>
        <taxon>Gunneridae</taxon>
        <taxon>Pentapetalae</taxon>
        <taxon>rosids</taxon>
        <taxon>malvids</taxon>
        <taxon>Brassicales</taxon>
        <taxon>Brassicaceae</taxon>
        <taxon>Brassiceae</taxon>
        <taxon>Brassica</taxon>
    </lineage>
</organism>
<dbReference type="Proteomes" id="UP000266723">
    <property type="component" value="Unassembled WGS sequence"/>
</dbReference>
<comment type="subcellular location">
    <subcellularLocation>
        <location evidence="1">Plastid</location>
        <location evidence="1">Amyloplast</location>
    </subcellularLocation>
</comment>
<dbReference type="PANTHER" id="PTHR45825">
    <property type="entry name" value="GRANULE-BOUND STARCH SYNTHASE 1, CHLOROPLASTIC/AMYLOPLASTIC"/>
    <property type="match status" value="1"/>
</dbReference>
<comment type="caution">
    <text evidence="3">The sequence shown here is derived from an EMBL/GenBank/DDBJ whole genome shotgun (WGS) entry which is preliminary data.</text>
</comment>
<gene>
    <name evidence="3" type="ORF">DY000_02055616</name>
</gene>
<keyword evidence="2" id="KW-0934">Plastid</keyword>
<sequence>MVMKTENPDIKAPLAQFFGDISPEQNLQRWDAIEDVIEDLGLNVKLKDGSEIKMEKSKKNPIVSKFQIIHLGIRMLRPQLMPDSQGPGKLTVPSIIHSVCQYFNSSRNYHRSWSVQLRLLLIPSRCVPCSLNQLYTLRYGTISVVHATGRLRDAVENFNHNTEVGAGAGTGFWRRMLGITLDVTKNMIVEVQCTHLSSHHGRLRLLLIPSRCVPCSLNQLYALRYGTISVVHATGRLRDAVENFNHNSEVGAGAGTG</sequence>
<evidence type="ECO:0000256" key="1">
    <source>
        <dbReference type="ARBA" id="ARBA00004602"/>
    </source>
</evidence>
<proteinExistence type="predicted"/>
<evidence type="ECO:0000313" key="4">
    <source>
        <dbReference type="Proteomes" id="UP000266723"/>
    </source>
</evidence>